<dbReference type="PANTHER" id="PTHR43172:SF2">
    <property type="entry name" value="ADENYLOSUCCINATE LYASE C-TERMINAL DOMAIN-CONTAINING PROTEIN"/>
    <property type="match status" value="1"/>
</dbReference>
<dbReference type="AlphaFoldDB" id="A0A3R8RGN1"/>
<proteinExistence type="predicted"/>
<reference evidence="2 3" key="1">
    <citation type="submission" date="2017-10" db="EMBL/GenBank/DDBJ databases">
        <title>Draft genome of actinobacteria isolated from guarana (Paullinia cupana (Mart.) Ducke.</title>
        <authorList>
            <person name="Siqueira K.A."/>
            <person name="Liotti R.G."/>
            <person name="Mendes T.A."/>
            <person name="Soares M.A."/>
        </authorList>
    </citation>
    <scope>NUCLEOTIDE SEQUENCE [LARGE SCALE GENOMIC DNA]</scope>
    <source>
        <strain evidence="2 3">199</strain>
    </source>
</reference>
<gene>
    <name evidence="2" type="ORF">CQW44_06315</name>
</gene>
<evidence type="ECO:0000256" key="1">
    <source>
        <dbReference type="ARBA" id="ARBA00023239"/>
    </source>
</evidence>
<dbReference type="PANTHER" id="PTHR43172">
    <property type="entry name" value="ADENYLOSUCCINATE LYASE"/>
    <property type="match status" value="1"/>
</dbReference>
<keyword evidence="1" id="KW-0456">Lyase</keyword>
<sequence>MKSPAADRDTGLLSPVRAGTPVERAVSDQAWLQAMLDTEAALARAGARLGSVPEQAAAVITAAARAESVNPRDIAVRARGSADTVAELIGAFTRVVAKLDPDAAPYVHRGATSQDILATAAMLVCGRALPLVRRDLQRVRTALPGGRGWALGGLRAVEEADGRLALLAGDALTVVLDGANSTLTTAFATETGLAVADAGAQAEPAGSLPEVGRAMTRTVRALAELATAVGAFAEAGTGSAAAGCHARTRGPVELIHGAALQVPALCAVLEPSPSVPGARYAVWQPLREVIRLTGGAAHTAARLTEDLDATPRTATPARLSPL</sequence>
<keyword evidence="3" id="KW-1185">Reference proteome</keyword>
<evidence type="ECO:0000313" key="2">
    <source>
        <dbReference type="EMBL" id="RRQ88734.1"/>
    </source>
</evidence>
<protein>
    <submittedName>
        <fullName evidence="2">Uncharacterized protein</fullName>
    </submittedName>
</protein>
<dbReference type="RefSeq" id="WP_125212858.1">
    <property type="nucleotide sequence ID" value="NZ_PDES01000002.1"/>
</dbReference>
<dbReference type="Proteomes" id="UP000276379">
    <property type="component" value="Unassembled WGS sequence"/>
</dbReference>
<dbReference type="EMBL" id="PDES01000002">
    <property type="protein sequence ID" value="RRQ88734.1"/>
    <property type="molecule type" value="Genomic_DNA"/>
</dbReference>
<dbReference type="Gene3D" id="1.20.200.10">
    <property type="entry name" value="Fumarase/aspartase (Central domain)"/>
    <property type="match status" value="1"/>
</dbReference>
<evidence type="ECO:0000313" key="3">
    <source>
        <dbReference type="Proteomes" id="UP000276379"/>
    </source>
</evidence>
<dbReference type="SUPFAM" id="SSF48557">
    <property type="entry name" value="L-aspartase-like"/>
    <property type="match status" value="1"/>
</dbReference>
<dbReference type="GO" id="GO:0016829">
    <property type="term" value="F:lyase activity"/>
    <property type="evidence" value="ECO:0007669"/>
    <property type="project" value="UniProtKB-KW"/>
</dbReference>
<name>A0A3R8RGN1_9ACTN</name>
<organism evidence="2 3">
    <name type="scientific">Streptomyces griseofuscus</name>
    <dbReference type="NCBI Taxonomy" id="146922"/>
    <lineage>
        <taxon>Bacteria</taxon>
        <taxon>Bacillati</taxon>
        <taxon>Actinomycetota</taxon>
        <taxon>Actinomycetes</taxon>
        <taxon>Kitasatosporales</taxon>
        <taxon>Streptomycetaceae</taxon>
        <taxon>Streptomyces</taxon>
    </lineage>
</organism>
<dbReference type="InterPro" id="IPR008948">
    <property type="entry name" value="L-Aspartase-like"/>
</dbReference>
<accession>A0A3R8RGN1</accession>
<comment type="caution">
    <text evidence="2">The sequence shown here is derived from an EMBL/GenBank/DDBJ whole genome shotgun (WGS) entry which is preliminary data.</text>
</comment>